<organism evidence="3 4">
    <name type="scientific">Musa acuminata subsp. malaccensis</name>
    <name type="common">Wild banana</name>
    <name type="synonym">Musa malaccensis</name>
    <dbReference type="NCBI Taxonomy" id="214687"/>
    <lineage>
        <taxon>Eukaryota</taxon>
        <taxon>Viridiplantae</taxon>
        <taxon>Streptophyta</taxon>
        <taxon>Embryophyta</taxon>
        <taxon>Tracheophyta</taxon>
        <taxon>Spermatophyta</taxon>
        <taxon>Magnoliopsida</taxon>
        <taxon>Liliopsida</taxon>
        <taxon>Zingiberales</taxon>
        <taxon>Musaceae</taxon>
        <taxon>Musa</taxon>
    </lineage>
</organism>
<feature type="compositionally biased region" description="Basic and acidic residues" evidence="1">
    <location>
        <begin position="1"/>
        <end position="10"/>
    </location>
</feature>
<dbReference type="Gramene" id="Ma02_t03520.1">
    <property type="protein sequence ID" value="Ma02_p03520.1"/>
    <property type="gene ID" value="Ma02_g03520"/>
</dbReference>
<dbReference type="PANTHER" id="PTHR32166:SF105">
    <property type="entry name" value="HAT DIMERIZATION DOMAIN-CONTAINING PROTEIN"/>
    <property type="match status" value="1"/>
</dbReference>
<reference evidence="3" key="1">
    <citation type="submission" date="2021-05" db="UniProtKB">
        <authorList>
            <consortium name="EnsemblPlants"/>
        </authorList>
    </citation>
    <scope>IDENTIFICATION</scope>
    <source>
        <strain evidence="3">subsp. malaccensis</strain>
    </source>
</reference>
<feature type="domain" description="DUF659" evidence="2">
    <location>
        <begin position="94"/>
        <end position="182"/>
    </location>
</feature>
<dbReference type="InterPro" id="IPR007021">
    <property type="entry name" value="DUF659"/>
</dbReference>
<evidence type="ECO:0000313" key="3">
    <source>
        <dbReference type="EnsemblPlants" id="Ma02_p03520.1"/>
    </source>
</evidence>
<evidence type="ECO:0000256" key="1">
    <source>
        <dbReference type="SAM" id="MobiDB-lite"/>
    </source>
</evidence>
<sequence>MRHRRPDSQLEHGNGSGIQRSTSIRQPIAPSQLGRTSSMRIPANTAQGPYYQSMISSIQKSGTGIQPPTPKEIYGVYLDEEVAELKDWIKSFKRRVVFHKSVNASEKIQNVNYIESLMDTMVEEIGPQYVVQIITDNEVNFKKVSLQLMEKRKTLFWPPCATHCIDLMLKDIGELDAIKKCVA</sequence>
<dbReference type="EnsemblPlants" id="Ma02_t03520.1">
    <property type="protein sequence ID" value="Ma02_p03520.1"/>
    <property type="gene ID" value="Ma02_g03520"/>
</dbReference>
<dbReference type="OMA" id="PPCATHC"/>
<dbReference type="PANTHER" id="PTHR32166">
    <property type="entry name" value="OSJNBA0013A04.12 PROTEIN"/>
    <property type="match status" value="1"/>
</dbReference>
<name>A0A804HYV1_MUSAM</name>
<proteinExistence type="predicted"/>
<dbReference type="InParanoid" id="A0A804HYV1"/>
<feature type="compositionally biased region" description="Polar residues" evidence="1">
    <location>
        <begin position="33"/>
        <end position="42"/>
    </location>
</feature>
<dbReference type="Pfam" id="PF04937">
    <property type="entry name" value="DUF659"/>
    <property type="match status" value="1"/>
</dbReference>
<protein>
    <recommendedName>
        <fullName evidence="2">DUF659 domain-containing protein</fullName>
    </recommendedName>
</protein>
<evidence type="ECO:0000259" key="2">
    <source>
        <dbReference type="Pfam" id="PF04937"/>
    </source>
</evidence>
<accession>A0A804HYV1</accession>
<dbReference type="AlphaFoldDB" id="A0A804HYV1"/>
<keyword evidence="4" id="KW-1185">Reference proteome</keyword>
<feature type="region of interest" description="Disordered" evidence="1">
    <location>
        <begin position="1"/>
        <end position="42"/>
    </location>
</feature>
<dbReference type="Proteomes" id="UP000012960">
    <property type="component" value="Unplaced"/>
</dbReference>
<evidence type="ECO:0000313" key="4">
    <source>
        <dbReference type="Proteomes" id="UP000012960"/>
    </source>
</evidence>